<accession>A0A6M3JR15</accession>
<protein>
    <submittedName>
        <fullName evidence="1">Uncharacterized protein</fullName>
    </submittedName>
</protein>
<reference evidence="1" key="1">
    <citation type="submission" date="2020-03" db="EMBL/GenBank/DDBJ databases">
        <title>The deep terrestrial virosphere.</title>
        <authorList>
            <person name="Holmfeldt K."/>
            <person name="Nilsson E."/>
            <person name="Simone D."/>
            <person name="Lopez-Fernandez M."/>
            <person name="Wu X."/>
            <person name="de Brujin I."/>
            <person name="Lundin D."/>
            <person name="Andersson A."/>
            <person name="Bertilsson S."/>
            <person name="Dopson M."/>
        </authorList>
    </citation>
    <scope>NUCLEOTIDE SEQUENCE</scope>
    <source>
        <strain evidence="1">MM415A03310</strain>
    </source>
</reference>
<dbReference type="EMBL" id="MT141858">
    <property type="protein sequence ID" value="QJA71247.1"/>
    <property type="molecule type" value="Genomic_DNA"/>
</dbReference>
<dbReference type="AlphaFoldDB" id="A0A6M3JR15"/>
<proteinExistence type="predicted"/>
<evidence type="ECO:0000313" key="1">
    <source>
        <dbReference type="EMBL" id="QJA71247.1"/>
    </source>
</evidence>
<name>A0A6M3JR15_9ZZZZ</name>
<gene>
    <name evidence="1" type="ORF">MM415A03310_0010</name>
</gene>
<organism evidence="1">
    <name type="scientific">viral metagenome</name>
    <dbReference type="NCBI Taxonomy" id="1070528"/>
    <lineage>
        <taxon>unclassified sequences</taxon>
        <taxon>metagenomes</taxon>
        <taxon>organismal metagenomes</taxon>
    </lineage>
</organism>
<sequence length="105" mass="12027">MTVTLTVTMKNNCALCASTTTKEFENVSGDYVLRSTAQAASKQGLYDWLEETLKLYEVKLDDEGKVIMLCYSCAKKFHTIKNVMFSKILNEVYEELKQQLQPRES</sequence>